<dbReference type="RefSeq" id="WP_012449168.1">
    <property type="nucleotide sequence ID" value="NC_010718.1"/>
</dbReference>
<gene>
    <name evidence="11" type="ordered locus">Nther_2787</name>
</gene>
<dbReference type="GO" id="GO:0016887">
    <property type="term" value="F:ATP hydrolysis activity"/>
    <property type="evidence" value="ECO:0007669"/>
    <property type="project" value="InterPro"/>
</dbReference>
<dbReference type="GO" id="GO:0005886">
    <property type="term" value="C:plasma membrane"/>
    <property type="evidence" value="ECO:0007669"/>
    <property type="project" value="UniProtKB-SubCell"/>
</dbReference>
<dbReference type="InterPro" id="IPR050388">
    <property type="entry name" value="ABC_Ni/Peptide_Import"/>
</dbReference>
<keyword evidence="4" id="KW-1003">Cell membrane</keyword>
<feature type="domain" description="ABC transporter" evidence="10">
    <location>
        <begin position="7"/>
        <end position="257"/>
    </location>
</feature>
<dbReference type="HOGENOM" id="CLU_000604_1_23_9"/>
<accession>B2A2W7</accession>
<evidence type="ECO:0000256" key="2">
    <source>
        <dbReference type="ARBA" id="ARBA00005417"/>
    </source>
</evidence>
<dbReference type="eggNOG" id="COG0444">
    <property type="taxonomic scope" value="Bacteria"/>
</dbReference>
<keyword evidence="6" id="KW-0547">Nucleotide-binding</keyword>
<evidence type="ECO:0000313" key="12">
    <source>
        <dbReference type="Proteomes" id="UP000001683"/>
    </source>
</evidence>
<dbReference type="InterPro" id="IPR017871">
    <property type="entry name" value="ABC_transporter-like_CS"/>
</dbReference>
<dbReference type="CDD" id="cd03257">
    <property type="entry name" value="ABC_NikE_OppD_transporters"/>
    <property type="match status" value="1"/>
</dbReference>
<evidence type="ECO:0000256" key="3">
    <source>
        <dbReference type="ARBA" id="ARBA00022448"/>
    </source>
</evidence>
<dbReference type="Pfam" id="PF08352">
    <property type="entry name" value="oligo_HPY"/>
    <property type="match status" value="1"/>
</dbReference>
<dbReference type="PROSITE" id="PS00211">
    <property type="entry name" value="ABC_TRANSPORTER_1"/>
    <property type="match status" value="1"/>
</dbReference>
<keyword evidence="5" id="KW-0997">Cell inner membrane</keyword>
<protein>
    <submittedName>
        <fullName evidence="11">Oligopeptide/dipeptide ABC transporter, ATPase subunit</fullName>
    </submittedName>
</protein>
<dbReference type="Pfam" id="PF00005">
    <property type="entry name" value="ABC_tran"/>
    <property type="match status" value="1"/>
</dbReference>
<evidence type="ECO:0000256" key="4">
    <source>
        <dbReference type="ARBA" id="ARBA00022475"/>
    </source>
</evidence>
<comment type="subcellular location">
    <subcellularLocation>
        <location evidence="1">Cell membrane</location>
        <topology evidence="1">Peripheral membrane protein</topology>
    </subcellularLocation>
</comment>
<evidence type="ECO:0000256" key="6">
    <source>
        <dbReference type="ARBA" id="ARBA00022741"/>
    </source>
</evidence>
<dbReference type="InterPro" id="IPR027417">
    <property type="entry name" value="P-loop_NTPase"/>
</dbReference>
<dbReference type="Gene3D" id="3.40.50.300">
    <property type="entry name" value="P-loop containing nucleotide triphosphate hydrolases"/>
    <property type="match status" value="1"/>
</dbReference>
<evidence type="ECO:0000259" key="10">
    <source>
        <dbReference type="PROSITE" id="PS50893"/>
    </source>
</evidence>
<evidence type="ECO:0000256" key="8">
    <source>
        <dbReference type="ARBA" id="ARBA00022967"/>
    </source>
</evidence>
<dbReference type="AlphaFoldDB" id="B2A2W7"/>
<keyword evidence="3" id="KW-0813">Transport</keyword>
<dbReference type="PANTHER" id="PTHR43297">
    <property type="entry name" value="OLIGOPEPTIDE TRANSPORT ATP-BINDING PROTEIN APPD"/>
    <property type="match status" value="1"/>
</dbReference>
<dbReference type="EMBL" id="CP001034">
    <property type="protein sequence ID" value="ACB86335.1"/>
    <property type="molecule type" value="Genomic_DNA"/>
</dbReference>
<evidence type="ECO:0000256" key="9">
    <source>
        <dbReference type="ARBA" id="ARBA00023136"/>
    </source>
</evidence>
<keyword evidence="9" id="KW-0472">Membrane</keyword>
<dbReference type="PANTHER" id="PTHR43297:SF14">
    <property type="entry name" value="ATPASE AAA-TYPE CORE DOMAIN-CONTAINING PROTEIN"/>
    <property type="match status" value="1"/>
</dbReference>
<dbReference type="NCBIfam" id="TIGR01727">
    <property type="entry name" value="oligo_HPY"/>
    <property type="match status" value="1"/>
</dbReference>
<dbReference type="Proteomes" id="UP000001683">
    <property type="component" value="Chromosome"/>
</dbReference>
<dbReference type="STRING" id="457570.Nther_2787"/>
<dbReference type="SMART" id="SM00382">
    <property type="entry name" value="AAA"/>
    <property type="match status" value="1"/>
</dbReference>
<dbReference type="InterPro" id="IPR003439">
    <property type="entry name" value="ABC_transporter-like_ATP-bd"/>
</dbReference>
<dbReference type="GO" id="GO:0005524">
    <property type="term" value="F:ATP binding"/>
    <property type="evidence" value="ECO:0007669"/>
    <property type="project" value="UniProtKB-KW"/>
</dbReference>
<keyword evidence="7" id="KW-0067">ATP-binding</keyword>
<keyword evidence="12" id="KW-1185">Reference proteome</keyword>
<dbReference type="PROSITE" id="PS50893">
    <property type="entry name" value="ABC_TRANSPORTER_2"/>
    <property type="match status" value="1"/>
</dbReference>
<dbReference type="InParanoid" id="B2A2W7"/>
<evidence type="ECO:0000313" key="11">
    <source>
        <dbReference type="EMBL" id="ACB86335.1"/>
    </source>
</evidence>
<keyword evidence="8" id="KW-1278">Translocase</keyword>
<reference evidence="11 12" key="2">
    <citation type="journal article" date="2011" name="J. Bacteriol.">
        <title>Complete genome sequence of the anaerobic, halophilic alkalithermophile Natranaerobius thermophilus JW/NM-WN-LF.</title>
        <authorList>
            <person name="Zhao B."/>
            <person name="Mesbah N.M."/>
            <person name="Dalin E."/>
            <person name="Goodwin L."/>
            <person name="Nolan M."/>
            <person name="Pitluck S."/>
            <person name="Chertkov O."/>
            <person name="Brettin T.S."/>
            <person name="Han J."/>
            <person name="Larimer F.W."/>
            <person name="Land M.L."/>
            <person name="Hauser L."/>
            <person name="Kyrpides N."/>
            <person name="Wiegel J."/>
        </authorList>
    </citation>
    <scope>NUCLEOTIDE SEQUENCE [LARGE SCALE GENOMIC DNA]</scope>
    <source>
        <strain evidence="12">ATCC BAA-1301 / DSM 18059 / JW/NM-WN-LF</strain>
    </source>
</reference>
<dbReference type="KEGG" id="nth:Nther_2787"/>
<dbReference type="SUPFAM" id="SSF52540">
    <property type="entry name" value="P-loop containing nucleoside triphosphate hydrolases"/>
    <property type="match status" value="1"/>
</dbReference>
<organism evidence="11 12">
    <name type="scientific">Natranaerobius thermophilus (strain ATCC BAA-1301 / DSM 18059 / JW/NM-WN-LF)</name>
    <dbReference type="NCBI Taxonomy" id="457570"/>
    <lineage>
        <taxon>Bacteria</taxon>
        <taxon>Bacillati</taxon>
        <taxon>Bacillota</taxon>
        <taxon>Clostridia</taxon>
        <taxon>Natranaerobiales</taxon>
        <taxon>Natranaerobiaceae</taxon>
        <taxon>Natranaerobius</taxon>
    </lineage>
</organism>
<sequence>MKSDPILKVDNLKTVFQNDRGTVTAVQDVSFQINAGESVAIVGESGCGKSVTALSIMDLIDTGGRVDSGKIKYCGKNLVTMNHEQKRQLRGREIAMIFQEPLSSLNPVLTVGRQITEPLIVHQNLNKDQAKEMALKMLERVKIPRPEKVFKQYPHSLSGGMRQRVMIAIALICNPRLLVCDEPTTALDVTIEAQILKLLKQLGEEFGTSIMMITHDLGVVAELADKVIVMYAGQVVEESDVFSLFKNPMHPYTKGLLNSTPTIDSGELASIEGTVPTPDKMPDGCRFHPRCPEAMEICNEASPEMVENQGHKVRCFQHHEVCKKVAI</sequence>
<evidence type="ECO:0000256" key="5">
    <source>
        <dbReference type="ARBA" id="ARBA00022519"/>
    </source>
</evidence>
<comment type="similarity">
    <text evidence="2">Belongs to the ABC transporter superfamily.</text>
</comment>
<dbReference type="FunFam" id="3.40.50.300:FF:000016">
    <property type="entry name" value="Oligopeptide ABC transporter ATP-binding component"/>
    <property type="match status" value="1"/>
</dbReference>
<dbReference type="GO" id="GO:0015833">
    <property type="term" value="P:peptide transport"/>
    <property type="evidence" value="ECO:0007669"/>
    <property type="project" value="InterPro"/>
</dbReference>
<name>B2A2W7_NATTJ</name>
<reference evidence="11 12" key="1">
    <citation type="submission" date="2008-04" db="EMBL/GenBank/DDBJ databases">
        <title>Complete sequence of chromosome of Natranaerobius thermophilus JW/NM-WN-LF.</title>
        <authorList>
            <consortium name="US DOE Joint Genome Institute"/>
            <person name="Copeland A."/>
            <person name="Lucas S."/>
            <person name="Lapidus A."/>
            <person name="Glavina del Rio T."/>
            <person name="Dalin E."/>
            <person name="Tice H."/>
            <person name="Bruce D."/>
            <person name="Goodwin L."/>
            <person name="Pitluck S."/>
            <person name="Chertkov O."/>
            <person name="Brettin T."/>
            <person name="Detter J.C."/>
            <person name="Han C."/>
            <person name="Kuske C.R."/>
            <person name="Schmutz J."/>
            <person name="Larimer F."/>
            <person name="Land M."/>
            <person name="Hauser L."/>
            <person name="Kyrpides N."/>
            <person name="Lykidis A."/>
            <person name="Mesbah N.M."/>
            <person name="Wiegel J."/>
        </authorList>
    </citation>
    <scope>NUCLEOTIDE SEQUENCE [LARGE SCALE GENOMIC DNA]</scope>
    <source>
        <strain evidence="12">ATCC BAA-1301 / DSM 18059 / JW/NM-WN-LF</strain>
    </source>
</reference>
<proteinExistence type="inferred from homology"/>
<dbReference type="InterPro" id="IPR013563">
    <property type="entry name" value="Oligopep_ABC_C"/>
</dbReference>
<dbReference type="InterPro" id="IPR003593">
    <property type="entry name" value="AAA+_ATPase"/>
</dbReference>
<evidence type="ECO:0000256" key="7">
    <source>
        <dbReference type="ARBA" id="ARBA00022840"/>
    </source>
</evidence>
<dbReference type="OrthoDB" id="9806285at2"/>
<evidence type="ECO:0000256" key="1">
    <source>
        <dbReference type="ARBA" id="ARBA00004202"/>
    </source>
</evidence>